<dbReference type="Gene3D" id="1.10.287.110">
    <property type="entry name" value="DnaJ domain"/>
    <property type="match status" value="1"/>
</dbReference>
<comment type="caution">
    <text evidence="4">The sequence shown here is derived from an EMBL/GenBank/DDBJ whole genome shotgun (WGS) entry which is preliminary data.</text>
</comment>
<dbReference type="SMART" id="SM00271">
    <property type="entry name" value="DnaJ"/>
    <property type="match status" value="1"/>
</dbReference>
<dbReference type="RefSeq" id="WP_158050993.1">
    <property type="nucleotide sequence ID" value="NZ_WBKB01000001.1"/>
</dbReference>
<feature type="compositionally biased region" description="Low complexity" evidence="1">
    <location>
        <begin position="107"/>
        <end position="128"/>
    </location>
</feature>
<evidence type="ECO:0000313" key="4">
    <source>
        <dbReference type="EMBL" id="KAB1644983.1"/>
    </source>
</evidence>
<evidence type="ECO:0000259" key="3">
    <source>
        <dbReference type="PROSITE" id="PS50076"/>
    </source>
</evidence>
<feature type="region of interest" description="Disordered" evidence="1">
    <location>
        <begin position="310"/>
        <end position="329"/>
    </location>
</feature>
<dbReference type="InterPro" id="IPR036869">
    <property type="entry name" value="J_dom_sf"/>
</dbReference>
<protein>
    <submittedName>
        <fullName evidence="4">J domain-containing protein</fullName>
    </submittedName>
</protein>
<dbReference type="OrthoDB" id="5242140at2"/>
<name>A0A7J5BFE3_9MICO</name>
<evidence type="ECO:0000256" key="1">
    <source>
        <dbReference type="SAM" id="MobiDB-lite"/>
    </source>
</evidence>
<sequence>MNRLLSFPENLYEVLGVAPAATDEEIRRAARRRQRETHPDLGGNAADFTRVRLAVEVLSNPRHRAEHDAWLATERGVVTPPRPDGVRLRQQQRTARARPFEPPTQPAGEAGSAAAASRSAAGRSTAGADEPTYDRIPKPAADARKMGWYRRSWPEHPDVWPGLHPSPPLPTVREYVTVLPFVVLGVVLIAAQIIPTSPMATHWWFGTVALWALGLVWIVMRASGRYLALTKAVYWLSLAGISLGAAGLFLIAMMRIFDSAEGAGLLTVRAAIALAGVGLAALAWWGLEPRARRMEFDRMLADLANDSAPAADSDQRQWGQPGATAMSHSTPGVNAVRRMYAEQLVGERLAVLERMPGVRILHGLRLPGGDPRVATVSHAVLAGHRLAVIDSVLWRPGAYAIDARGQMCCDGVPLAASVQEFPHRVERMHEYFGDIAEVRGWLTVVPESAGDFSIDYARTWRRVRPASVASLLREVGDWLAEDGTDVDRLLLRDLLELQVEA</sequence>
<dbReference type="AlphaFoldDB" id="A0A7J5BFE3"/>
<dbReference type="SUPFAM" id="SSF46565">
    <property type="entry name" value="Chaperone J-domain"/>
    <property type="match status" value="1"/>
</dbReference>
<organism evidence="4 5">
    <name type="scientific">Gulosibacter chungangensis</name>
    <dbReference type="NCBI Taxonomy" id="979746"/>
    <lineage>
        <taxon>Bacteria</taxon>
        <taxon>Bacillati</taxon>
        <taxon>Actinomycetota</taxon>
        <taxon>Actinomycetes</taxon>
        <taxon>Micrococcales</taxon>
        <taxon>Microbacteriaceae</taxon>
        <taxon>Gulosibacter</taxon>
    </lineage>
</organism>
<proteinExistence type="predicted"/>
<feature type="transmembrane region" description="Helical" evidence="2">
    <location>
        <begin position="201"/>
        <end position="220"/>
    </location>
</feature>
<gene>
    <name evidence="4" type="ORF">F8O05_01605</name>
</gene>
<feature type="domain" description="J" evidence="3">
    <location>
        <begin position="10"/>
        <end position="71"/>
    </location>
</feature>
<dbReference type="PANTHER" id="PTHR44240">
    <property type="entry name" value="DNAJ DOMAIN (PROKARYOTIC HEAT SHOCK PROTEIN)-RELATED"/>
    <property type="match status" value="1"/>
</dbReference>
<keyword evidence="2" id="KW-0472">Membrane</keyword>
<feature type="region of interest" description="Disordered" evidence="1">
    <location>
        <begin position="74"/>
        <end position="138"/>
    </location>
</feature>
<dbReference type="CDD" id="cd06257">
    <property type="entry name" value="DnaJ"/>
    <property type="match status" value="1"/>
</dbReference>
<feature type="transmembrane region" description="Helical" evidence="2">
    <location>
        <begin position="175"/>
        <end position="195"/>
    </location>
</feature>
<feature type="transmembrane region" description="Helical" evidence="2">
    <location>
        <begin position="263"/>
        <end position="287"/>
    </location>
</feature>
<dbReference type="InterPro" id="IPR052276">
    <property type="entry name" value="Diphthamide-biosynth_chaperone"/>
</dbReference>
<accession>A0A7J5BFE3</accession>
<feature type="transmembrane region" description="Helical" evidence="2">
    <location>
        <begin position="232"/>
        <end position="257"/>
    </location>
</feature>
<evidence type="ECO:0000256" key="2">
    <source>
        <dbReference type="SAM" id="Phobius"/>
    </source>
</evidence>
<dbReference type="InterPro" id="IPR001623">
    <property type="entry name" value="DnaJ_domain"/>
</dbReference>
<dbReference type="PANTHER" id="PTHR44240:SF10">
    <property type="entry name" value="J DOMAIN-CONTAINING PROTEIN"/>
    <property type="match status" value="1"/>
</dbReference>
<reference evidence="4 5" key="1">
    <citation type="submission" date="2019-09" db="EMBL/GenBank/DDBJ databases">
        <title>Phylogeny of genus Pseudoclavibacter and closely related genus.</title>
        <authorList>
            <person name="Li Y."/>
        </authorList>
    </citation>
    <scope>NUCLEOTIDE SEQUENCE [LARGE SCALE GENOMIC DNA]</scope>
    <source>
        <strain evidence="4 5">KCTC 13959</strain>
    </source>
</reference>
<keyword evidence="2" id="KW-0812">Transmembrane</keyword>
<dbReference type="Proteomes" id="UP000433493">
    <property type="component" value="Unassembled WGS sequence"/>
</dbReference>
<keyword evidence="2" id="KW-1133">Transmembrane helix</keyword>
<dbReference type="EMBL" id="WBKB01000001">
    <property type="protein sequence ID" value="KAB1644983.1"/>
    <property type="molecule type" value="Genomic_DNA"/>
</dbReference>
<keyword evidence="5" id="KW-1185">Reference proteome</keyword>
<evidence type="ECO:0000313" key="5">
    <source>
        <dbReference type="Proteomes" id="UP000433493"/>
    </source>
</evidence>
<dbReference type="Pfam" id="PF00226">
    <property type="entry name" value="DnaJ"/>
    <property type="match status" value="1"/>
</dbReference>
<dbReference type="PROSITE" id="PS50076">
    <property type="entry name" value="DNAJ_2"/>
    <property type="match status" value="1"/>
</dbReference>